<name>A0A090L5D8_STRRB</name>
<dbReference type="EMBL" id="LN609528">
    <property type="protein sequence ID" value="CEF63317.1"/>
    <property type="molecule type" value="Genomic_DNA"/>
</dbReference>
<feature type="region of interest" description="Disordered" evidence="1">
    <location>
        <begin position="515"/>
        <end position="534"/>
    </location>
</feature>
<reference evidence="3 4" key="1">
    <citation type="submission" date="2014-09" db="EMBL/GenBank/DDBJ databases">
        <authorList>
            <person name="Martin A.A."/>
        </authorList>
    </citation>
    <scope>NUCLEOTIDE SEQUENCE</scope>
    <source>
        <strain evidence="4">ED321</strain>
        <strain evidence="3">ED321 Heterogonic</strain>
    </source>
</reference>
<keyword evidence="2" id="KW-0812">Transmembrane</keyword>
<keyword evidence="2" id="KW-0472">Membrane</keyword>
<evidence type="ECO:0000313" key="3">
    <source>
        <dbReference type="EMBL" id="CEF63317.1"/>
    </source>
</evidence>
<dbReference type="RefSeq" id="XP_024502519.1">
    <property type="nucleotide sequence ID" value="XM_024648553.1"/>
</dbReference>
<dbReference type="WBParaSite" id="SRAE_1000157900.1">
    <property type="protein sequence ID" value="SRAE_1000157900.1"/>
    <property type="gene ID" value="WBGene00258187"/>
</dbReference>
<dbReference type="PANTHER" id="PTHR21523:SF38">
    <property type="entry name" value="MLT-TEN (MLT-10) RELATED"/>
    <property type="match status" value="1"/>
</dbReference>
<feature type="compositionally biased region" description="Basic and acidic residues" evidence="1">
    <location>
        <begin position="714"/>
        <end position="729"/>
    </location>
</feature>
<gene>
    <name evidence="3 5 6" type="ORF">SRAE_1000157900</name>
</gene>
<keyword evidence="4" id="KW-1185">Reference proteome</keyword>
<evidence type="ECO:0000256" key="2">
    <source>
        <dbReference type="SAM" id="Phobius"/>
    </source>
</evidence>
<dbReference type="CTD" id="36375682"/>
<dbReference type="AlphaFoldDB" id="A0A090L5D8"/>
<evidence type="ECO:0000313" key="6">
    <source>
        <dbReference type="WormBase" id="SRAE_1000157900"/>
    </source>
</evidence>
<sequence>MKILGNHKSNFYNYLLIIIICLLGIITITYCEKFDKKKKGNKIINKTFYYFNMTNVNSFYHKAAITALLKSKAKKILKVLPKVEEIIFWQCSSDVKKLNELARCVVKLLNIRDRYIEEGKISETYLSKNKEMEYKTLSKYGKLNIRKIKNNIKVFNTTRYNLVRKGYDVKKYLYSLEKPYDMNRINKLKYLKKIEIKNELYKRKRVKKSVNNFYENLGDSKIDENFIQQINRLKEKEKLLPGHLRNLKRLERFSKMTEHVDKYIERMNKHNENIISKYNNPLKIKIKKNNKLNKENQDFLNKIMDIVNDIFFQKQRFSFLSPRLFNIIPPCEDINSIKCKNKKRLLSPTVFSFHEDDGYLNIPSLMKSVVDNNVEQNQWLNLILEISGASVALQKTIDKLNPQIEEMENKIFPSVINVEKMEYRYKQALKMYNKKQLHEMNEYGYTFLNHEQIKLLNKNNENLPRIPQLGSMSRNFLENRLENDIRNLAMINDTSNNYNDWLNLNFKNKNRIKRQENTTEMDSNHSKEDPEAGHGHNPFVTLEPFAFYNRIGEPVTLEIATLSPHAFINEILSPEVLTVHTLNPRAFIASVLSPNALLARILSPGFFRAEILSPRALTAWVLSPDFLLVEVLSPKFIEPRILSPEYLQIQILSPTFISPRVLSQEGIGVLVLSPNILSPNVMSRESLIVEILSPHILGGHEHTESGESAEGEITGEHHTENHKPHPHHSEFHPVHIHTYPFSHQQIPHAPSNLFMSSKVR</sequence>
<dbReference type="Proteomes" id="UP000035682">
    <property type="component" value="Unplaced"/>
</dbReference>
<dbReference type="PANTHER" id="PTHR21523">
    <property type="match status" value="1"/>
</dbReference>
<evidence type="ECO:0000313" key="5">
    <source>
        <dbReference type="WBParaSite" id="SRAE_1000157900.1"/>
    </source>
</evidence>
<proteinExistence type="predicted"/>
<accession>A0A090L5D8</accession>
<evidence type="ECO:0000313" key="4">
    <source>
        <dbReference type="Proteomes" id="UP000035682"/>
    </source>
</evidence>
<reference evidence="5" key="2">
    <citation type="submission" date="2020-12" db="UniProtKB">
        <authorList>
            <consortium name="WormBaseParasite"/>
        </authorList>
    </citation>
    <scope>IDENTIFICATION</scope>
</reference>
<dbReference type="OMA" id="KPHAFAN"/>
<feature type="transmembrane region" description="Helical" evidence="2">
    <location>
        <begin position="12"/>
        <end position="30"/>
    </location>
</feature>
<dbReference type="Pfam" id="PF04870">
    <property type="entry name" value="Moulting_cycle"/>
    <property type="match status" value="1"/>
</dbReference>
<feature type="region of interest" description="Disordered" evidence="1">
    <location>
        <begin position="699"/>
        <end position="729"/>
    </location>
</feature>
<organism evidence="3">
    <name type="scientific">Strongyloides ratti</name>
    <name type="common">Parasitic roundworm</name>
    <dbReference type="NCBI Taxonomy" id="34506"/>
    <lineage>
        <taxon>Eukaryota</taxon>
        <taxon>Metazoa</taxon>
        <taxon>Ecdysozoa</taxon>
        <taxon>Nematoda</taxon>
        <taxon>Chromadorea</taxon>
        <taxon>Rhabditida</taxon>
        <taxon>Tylenchina</taxon>
        <taxon>Panagrolaimomorpha</taxon>
        <taxon>Strongyloidoidea</taxon>
        <taxon>Strongyloididae</taxon>
        <taxon>Strongyloides</taxon>
    </lineage>
</organism>
<dbReference type="STRING" id="34506.A0A090L5D8"/>
<dbReference type="GeneID" id="36375682"/>
<protein>
    <submittedName>
        <fullName evidence="3 5">Moulting cycle MLT-10-like protein family-containing protein</fullName>
    </submittedName>
</protein>
<keyword evidence="2" id="KW-1133">Transmembrane helix</keyword>
<evidence type="ECO:0000256" key="1">
    <source>
        <dbReference type="SAM" id="MobiDB-lite"/>
    </source>
</evidence>
<dbReference type="WormBase" id="SRAE_1000157900">
    <property type="protein sequence ID" value="SRP00469"/>
    <property type="gene ID" value="WBGene00258187"/>
</dbReference>
<dbReference type="InterPro" id="IPR006954">
    <property type="entry name" value="Mlt-10-like"/>
</dbReference>
<dbReference type="OrthoDB" id="5870064at2759"/>